<dbReference type="GO" id="GO:0032259">
    <property type="term" value="P:methylation"/>
    <property type="evidence" value="ECO:0007669"/>
    <property type="project" value="UniProtKB-KW"/>
</dbReference>
<dbReference type="SUPFAM" id="SSF53335">
    <property type="entry name" value="S-adenosyl-L-methionine-dependent methyltransferases"/>
    <property type="match status" value="1"/>
</dbReference>
<dbReference type="HAMAP" id="MF_00835">
    <property type="entry name" value="BioC"/>
    <property type="match status" value="1"/>
</dbReference>
<dbReference type="OrthoDB" id="9760689at2"/>
<keyword evidence="4 8" id="KW-0489">Methyltransferase</keyword>
<evidence type="ECO:0000256" key="5">
    <source>
        <dbReference type="ARBA" id="ARBA00022679"/>
    </source>
</evidence>
<proteinExistence type="inferred from homology"/>
<keyword evidence="5 8" id="KW-0808">Transferase</keyword>
<evidence type="ECO:0000256" key="7">
    <source>
        <dbReference type="ARBA" id="ARBA00022756"/>
    </source>
</evidence>
<dbReference type="Proteomes" id="UP000077628">
    <property type="component" value="Unassembled WGS sequence"/>
</dbReference>
<gene>
    <name evidence="8" type="primary">bioC</name>
    <name evidence="10" type="ORF">A1355_10095</name>
</gene>
<dbReference type="GO" id="GO:0010340">
    <property type="term" value="F:carboxyl-O-methyltransferase activity"/>
    <property type="evidence" value="ECO:0007669"/>
    <property type="project" value="UniProtKB-UniRule"/>
</dbReference>
<dbReference type="InterPro" id="IPR050602">
    <property type="entry name" value="Malonyl-ACP_OMT"/>
</dbReference>
<dbReference type="UniPathway" id="UPA00078"/>
<dbReference type="NCBIfam" id="TIGR02072">
    <property type="entry name" value="BioC"/>
    <property type="match status" value="1"/>
</dbReference>
<dbReference type="STRING" id="702114.A1355_10095"/>
<evidence type="ECO:0000256" key="1">
    <source>
        <dbReference type="ARBA" id="ARBA00000852"/>
    </source>
</evidence>
<evidence type="ECO:0000256" key="6">
    <source>
        <dbReference type="ARBA" id="ARBA00022691"/>
    </source>
</evidence>
<evidence type="ECO:0000256" key="2">
    <source>
        <dbReference type="ARBA" id="ARBA00004746"/>
    </source>
</evidence>
<dbReference type="GO" id="GO:0008757">
    <property type="term" value="F:S-adenosylmethionine-dependent methyltransferase activity"/>
    <property type="evidence" value="ECO:0007669"/>
    <property type="project" value="InterPro"/>
</dbReference>
<evidence type="ECO:0000256" key="4">
    <source>
        <dbReference type="ARBA" id="ARBA00022603"/>
    </source>
</evidence>
<dbReference type="GO" id="GO:0102130">
    <property type="term" value="F:malonyl-CoA methyltransferase activity"/>
    <property type="evidence" value="ECO:0007669"/>
    <property type="project" value="UniProtKB-EC"/>
</dbReference>
<dbReference type="AlphaFoldDB" id="A0A177NDG9"/>
<dbReference type="CDD" id="cd02440">
    <property type="entry name" value="AdoMet_MTases"/>
    <property type="match status" value="1"/>
</dbReference>
<comment type="caution">
    <text evidence="10">The sequence shown here is derived from an EMBL/GenBank/DDBJ whole genome shotgun (WGS) entry which is preliminary data.</text>
</comment>
<dbReference type="EMBL" id="LUUK01000189">
    <property type="protein sequence ID" value="OAI15955.1"/>
    <property type="molecule type" value="Genomic_DNA"/>
</dbReference>
<comment type="similarity">
    <text evidence="8">Belongs to the methyltransferase superfamily.</text>
</comment>
<dbReference type="PANTHER" id="PTHR13090:SF1">
    <property type="entry name" value="ARGININE-HYDROXYLASE NDUFAF5, MITOCHONDRIAL"/>
    <property type="match status" value="1"/>
</dbReference>
<evidence type="ECO:0000256" key="8">
    <source>
        <dbReference type="HAMAP-Rule" id="MF_00835"/>
    </source>
</evidence>
<dbReference type="GO" id="GO:0009102">
    <property type="term" value="P:biotin biosynthetic process"/>
    <property type="evidence" value="ECO:0007669"/>
    <property type="project" value="UniProtKB-UniRule"/>
</dbReference>
<protein>
    <recommendedName>
        <fullName evidence="3 8">Malonyl-[acyl-carrier protein] O-methyltransferase</fullName>
        <shortName evidence="8">Malonyl-ACP O-methyltransferase</shortName>
        <ecNumber evidence="3 8">2.1.1.197</ecNumber>
    </recommendedName>
    <alternativeName>
        <fullName evidence="8">Biotin synthesis protein BioC</fullName>
    </alternativeName>
</protein>
<evidence type="ECO:0000313" key="10">
    <source>
        <dbReference type="EMBL" id="OAI15955.1"/>
    </source>
</evidence>
<dbReference type="Pfam" id="PF08241">
    <property type="entry name" value="Methyltransf_11"/>
    <property type="match status" value="1"/>
</dbReference>
<feature type="domain" description="Methyltransferase type 11" evidence="9">
    <location>
        <begin position="50"/>
        <end position="143"/>
    </location>
</feature>
<comment type="pathway">
    <text evidence="2 8">Cofactor biosynthesis; biotin biosynthesis.</text>
</comment>
<evidence type="ECO:0000313" key="11">
    <source>
        <dbReference type="Proteomes" id="UP000077628"/>
    </source>
</evidence>
<dbReference type="InterPro" id="IPR013216">
    <property type="entry name" value="Methyltransf_11"/>
</dbReference>
<evidence type="ECO:0000256" key="3">
    <source>
        <dbReference type="ARBA" id="ARBA00012327"/>
    </source>
</evidence>
<reference evidence="11" key="1">
    <citation type="submission" date="2016-03" db="EMBL/GenBank/DDBJ databases">
        <authorList>
            <person name="Heylen K."/>
            <person name="De Vos P."/>
            <person name="Vekeman B."/>
        </authorList>
    </citation>
    <scope>NUCLEOTIDE SEQUENCE [LARGE SCALE GENOMIC DNA]</scope>
    <source>
        <strain evidence="11">R-45383</strain>
    </source>
</reference>
<dbReference type="RefSeq" id="WP_064030434.1">
    <property type="nucleotide sequence ID" value="NZ_LUUK01000189.1"/>
</dbReference>
<dbReference type="Gene3D" id="3.40.50.150">
    <property type="entry name" value="Vaccinia Virus protein VP39"/>
    <property type="match status" value="1"/>
</dbReference>
<accession>A0A177NDG9</accession>
<comment type="function">
    <text evidence="8">Converts the free carboxyl group of a malonyl-thioester to its methyl ester by transfer of a methyl group from S-adenosyl-L-methionine (SAM). It allows to synthesize pimeloyl-ACP via the fatty acid synthetic pathway.</text>
</comment>
<keyword evidence="6 8" id="KW-0949">S-adenosyl-L-methionine</keyword>
<organism evidence="10 11">
    <name type="scientific">Methylomonas koyamae</name>
    <dbReference type="NCBI Taxonomy" id="702114"/>
    <lineage>
        <taxon>Bacteria</taxon>
        <taxon>Pseudomonadati</taxon>
        <taxon>Pseudomonadota</taxon>
        <taxon>Gammaproteobacteria</taxon>
        <taxon>Methylococcales</taxon>
        <taxon>Methylococcaceae</taxon>
        <taxon>Methylomonas</taxon>
    </lineage>
</organism>
<dbReference type="InterPro" id="IPR011814">
    <property type="entry name" value="BioC"/>
</dbReference>
<dbReference type="InterPro" id="IPR029063">
    <property type="entry name" value="SAM-dependent_MTases_sf"/>
</dbReference>
<comment type="catalytic activity">
    <reaction evidence="1 8">
        <text>malonyl-[ACP] + S-adenosyl-L-methionine = malonyl-[ACP] methyl ester + S-adenosyl-L-homocysteine</text>
        <dbReference type="Rhea" id="RHEA:17105"/>
        <dbReference type="Rhea" id="RHEA-COMP:9623"/>
        <dbReference type="Rhea" id="RHEA-COMP:9954"/>
        <dbReference type="ChEBI" id="CHEBI:57856"/>
        <dbReference type="ChEBI" id="CHEBI:59789"/>
        <dbReference type="ChEBI" id="CHEBI:78449"/>
        <dbReference type="ChEBI" id="CHEBI:78845"/>
        <dbReference type="EC" id="2.1.1.197"/>
    </reaction>
</comment>
<sequence length="260" mass="27836">MSAAIAKRDIRRSFGAAAAGYDSVAALQRRVGAELLARFDVSPAAGAIADLGCGTGFLTGLLLGRAADRPVYALDIALPMLQAARAKWPAGVRYVCADAERLPLADAGLGQIYSNLALQWCADLPALFGDCRRALAPGGQLAFATFGPGTLVELKAAWAEVDDYRHVNAFVSGAEIRDQLAAAGWHDGDIVSRTYSTEYAAVADLMRELKGIGAHNLNADRKRGPTTRLQLRDMIAAYQALMPDARIVASWEILFVRAYR</sequence>
<keyword evidence="7 8" id="KW-0093">Biotin biosynthesis</keyword>
<name>A0A177NDG9_9GAMM</name>
<keyword evidence="11" id="KW-1185">Reference proteome</keyword>
<dbReference type="EC" id="2.1.1.197" evidence="3 8"/>
<dbReference type="PANTHER" id="PTHR13090">
    <property type="entry name" value="ARGININE-HYDROXYLASE NDUFAF5, MITOCHONDRIAL"/>
    <property type="match status" value="1"/>
</dbReference>
<evidence type="ECO:0000259" key="9">
    <source>
        <dbReference type="Pfam" id="PF08241"/>
    </source>
</evidence>